<dbReference type="Pfam" id="PF12680">
    <property type="entry name" value="SnoaL_2"/>
    <property type="match status" value="1"/>
</dbReference>
<sequence length="135" mass="14813">MSDSLHIVQELLAAFGSRDPDIVMRFFAPEPTVVYPMNIDGSTDPQLVFTGTEQVAGFVNLLVTHFSHVGITDPVWTVSDDGRVVFVQGTSDMVLSGGTPYRNVVVFKFELTDEGLVRRMTEYANPVTMATLNLG</sequence>
<dbReference type="SUPFAM" id="SSF54427">
    <property type="entry name" value="NTF2-like"/>
    <property type="match status" value="1"/>
</dbReference>
<protein>
    <recommendedName>
        <fullName evidence="1">SnoaL-like domain-containing protein</fullName>
    </recommendedName>
</protein>
<proteinExistence type="predicted"/>
<dbReference type="Proteomes" id="UP000619260">
    <property type="component" value="Unassembled WGS sequence"/>
</dbReference>
<evidence type="ECO:0000259" key="1">
    <source>
        <dbReference type="Pfam" id="PF12680"/>
    </source>
</evidence>
<dbReference type="EMBL" id="BOPF01000004">
    <property type="protein sequence ID" value="GIJ44567.1"/>
    <property type="molecule type" value="Genomic_DNA"/>
</dbReference>
<dbReference type="AlphaFoldDB" id="A0A8J3YHK1"/>
<evidence type="ECO:0000313" key="3">
    <source>
        <dbReference type="Proteomes" id="UP000619260"/>
    </source>
</evidence>
<evidence type="ECO:0000313" key="2">
    <source>
        <dbReference type="EMBL" id="GIJ44567.1"/>
    </source>
</evidence>
<feature type="domain" description="SnoaL-like" evidence="1">
    <location>
        <begin position="8"/>
        <end position="118"/>
    </location>
</feature>
<reference evidence="2" key="1">
    <citation type="submission" date="2021-01" db="EMBL/GenBank/DDBJ databases">
        <title>Whole genome shotgun sequence of Virgisporangium aliadipatigenens NBRC 105644.</title>
        <authorList>
            <person name="Komaki H."/>
            <person name="Tamura T."/>
        </authorList>
    </citation>
    <scope>NUCLEOTIDE SEQUENCE</scope>
    <source>
        <strain evidence="2">NBRC 105644</strain>
    </source>
</reference>
<dbReference type="InterPro" id="IPR032710">
    <property type="entry name" value="NTF2-like_dom_sf"/>
</dbReference>
<dbReference type="Gene3D" id="3.10.450.50">
    <property type="match status" value="1"/>
</dbReference>
<keyword evidence="3" id="KW-1185">Reference proteome</keyword>
<dbReference type="InterPro" id="IPR037401">
    <property type="entry name" value="SnoaL-like"/>
</dbReference>
<accession>A0A8J3YHK1</accession>
<dbReference type="RefSeq" id="WP_203898136.1">
    <property type="nucleotide sequence ID" value="NZ_BOPF01000004.1"/>
</dbReference>
<organism evidence="2 3">
    <name type="scientific">Virgisporangium aliadipatigenens</name>
    <dbReference type="NCBI Taxonomy" id="741659"/>
    <lineage>
        <taxon>Bacteria</taxon>
        <taxon>Bacillati</taxon>
        <taxon>Actinomycetota</taxon>
        <taxon>Actinomycetes</taxon>
        <taxon>Micromonosporales</taxon>
        <taxon>Micromonosporaceae</taxon>
        <taxon>Virgisporangium</taxon>
    </lineage>
</organism>
<name>A0A8J3YHK1_9ACTN</name>
<gene>
    <name evidence="2" type="ORF">Val02_14530</name>
</gene>
<comment type="caution">
    <text evidence="2">The sequence shown here is derived from an EMBL/GenBank/DDBJ whole genome shotgun (WGS) entry which is preliminary data.</text>
</comment>